<evidence type="ECO:0000259" key="8">
    <source>
        <dbReference type="Pfam" id="PF06271"/>
    </source>
</evidence>
<protein>
    <submittedName>
        <fullName evidence="9">RDD family protein</fullName>
    </submittedName>
</protein>
<dbReference type="InterPro" id="IPR010432">
    <property type="entry name" value="RDD"/>
</dbReference>
<evidence type="ECO:0000256" key="3">
    <source>
        <dbReference type="ARBA" id="ARBA00022692"/>
    </source>
</evidence>
<dbReference type="GO" id="GO:0005886">
    <property type="term" value="C:plasma membrane"/>
    <property type="evidence" value="ECO:0007669"/>
    <property type="project" value="UniProtKB-SubCell"/>
</dbReference>
<reference evidence="9 10" key="1">
    <citation type="journal article" date="2013" name="Genome Announc.">
        <title>Genome Sequences of 28 Bordetella pertussis U.S. Outbreak Strains Dating from 2010 to 2012.</title>
        <authorList>
            <person name="Harvill E.T."/>
            <person name="Goodfield L.L."/>
            <person name="Ivanov Y."/>
            <person name="Meyer J.A."/>
            <person name="Newth C."/>
            <person name="Cassiday P."/>
            <person name="Tondella M.L."/>
            <person name="Liao P."/>
            <person name="Zimmerman J."/>
            <person name="Meert K."/>
            <person name="Wessel D."/>
            <person name="Berger J."/>
            <person name="Dean J.M."/>
            <person name="Holubkov R."/>
            <person name="Burr J."/>
            <person name="Liu T."/>
            <person name="Brinkac L."/>
            <person name="Kim M."/>
            <person name="Losada L."/>
        </authorList>
    </citation>
    <scope>NUCLEOTIDE SEQUENCE [LARGE SCALE GENOMIC DNA]</scope>
    <source>
        <strain evidence="9 10">CHLA-26</strain>
    </source>
</reference>
<comment type="caution">
    <text evidence="9">The sequence shown here is derived from an EMBL/GenBank/DDBJ whole genome shotgun (WGS) entry which is preliminary data.</text>
</comment>
<evidence type="ECO:0000313" key="9">
    <source>
        <dbReference type="EMBL" id="ETH30096.1"/>
    </source>
</evidence>
<dbReference type="AlphaFoldDB" id="A0AAI9J0J0"/>
<keyword evidence="4 7" id="KW-1133">Transmembrane helix</keyword>
<accession>A0AAI9J0J0</accession>
<keyword evidence="3 7" id="KW-0812">Transmembrane</keyword>
<evidence type="ECO:0000313" key="10">
    <source>
        <dbReference type="Proteomes" id="UP000018679"/>
    </source>
</evidence>
<evidence type="ECO:0000256" key="1">
    <source>
        <dbReference type="ARBA" id="ARBA00004651"/>
    </source>
</evidence>
<dbReference type="EMBL" id="AXSB02000034">
    <property type="protein sequence ID" value="ETH30096.1"/>
    <property type="molecule type" value="Genomic_DNA"/>
</dbReference>
<keyword evidence="5 7" id="KW-0472">Membrane</keyword>
<evidence type="ECO:0000256" key="5">
    <source>
        <dbReference type="ARBA" id="ARBA00023136"/>
    </source>
</evidence>
<feature type="domain" description="RDD" evidence="8">
    <location>
        <begin position="11"/>
        <end position="158"/>
    </location>
</feature>
<evidence type="ECO:0000256" key="4">
    <source>
        <dbReference type="ARBA" id="ARBA00022989"/>
    </source>
</evidence>
<proteinExistence type="predicted"/>
<evidence type="ECO:0000256" key="2">
    <source>
        <dbReference type="ARBA" id="ARBA00022475"/>
    </source>
</evidence>
<feature type="transmembrane region" description="Helical" evidence="7">
    <location>
        <begin position="99"/>
        <end position="120"/>
    </location>
</feature>
<evidence type="ECO:0000256" key="6">
    <source>
        <dbReference type="SAM" id="MobiDB-lite"/>
    </source>
</evidence>
<sequence>MNATHDLQSTPSRLRRFACMMYEGVLLFGVVFIASYLFDTLTQSKHGLMLRDGRQVWLFLVIGLYFVLCWRRRGQTLPMKTWNIRLVDRDGQPPSTPRLVLRYVLAWPLPLGAAALVWLASSLTGWRSVDMFIVLAPFAIFAWSWVDPDGQFLHDRLLGTRLRNAPRAPPAPSRGHKRHNAVTVPSRRRHRGMVSSLGNDSPNGSDRDRDPSHALAHAVDFRHSPGNGRMQGRIPARFPRP</sequence>
<organism evidence="9 10">
    <name type="scientific">Bordetella pertussis CHLA-26</name>
    <dbReference type="NCBI Taxonomy" id="1331284"/>
    <lineage>
        <taxon>Bacteria</taxon>
        <taxon>Pseudomonadati</taxon>
        <taxon>Pseudomonadota</taxon>
        <taxon>Betaproteobacteria</taxon>
        <taxon>Burkholderiales</taxon>
        <taxon>Alcaligenaceae</taxon>
        <taxon>Bordetella</taxon>
    </lineage>
</organism>
<name>A0AAI9J0J0_BORPT</name>
<evidence type="ECO:0000256" key="7">
    <source>
        <dbReference type="SAM" id="Phobius"/>
    </source>
</evidence>
<dbReference type="Pfam" id="PF06271">
    <property type="entry name" value="RDD"/>
    <property type="match status" value="1"/>
</dbReference>
<feature type="transmembrane region" description="Helical" evidence="7">
    <location>
        <begin position="126"/>
        <end position="146"/>
    </location>
</feature>
<gene>
    <name evidence="9" type="ORF">L566_2848</name>
</gene>
<feature type="transmembrane region" description="Helical" evidence="7">
    <location>
        <begin position="20"/>
        <end position="38"/>
    </location>
</feature>
<dbReference type="PANTHER" id="PTHR36115">
    <property type="entry name" value="PROLINE-RICH ANTIGEN HOMOLOG-RELATED"/>
    <property type="match status" value="1"/>
</dbReference>
<keyword evidence="2" id="KW-1003">Cell membrane</keyword>
<dbReference type="PANTHER" id="PTHR36115:SF10">
    <property type="entry name" value="RDD DOMAIN-CONTAINING PROTEIN"/>
    <property type="match status" value="1"/>
</dbReference>
<feature type="transmembrane region" description="Helical" evidence="7">
    <location>
        <begin position="54"/>
        <end position="70"/>
    </location>
</feature>
<dbReference type="Proteomes" id="UP000018679">
    <property type="component" value="Unassembled WGS sequence"/>
</dbReference>
<comment type="subcellular location">
    <subcellularLocation>
        <location evidence="1">Cell membrane</location>
        <topology evidence="1">Multi-pass membrane protein</topology>
    </subcellularLocation>
</comment>
<feature type="region of interest" description="Disordered" evidence="6">
    <location>
        <begin position="164"/>
        <end position="241"/>
    </location>
</feature>
<dbReference type="InterPro" id="IPR051791">
    <property type="entry name" value="Pra-immunoreactive"/>
</dbReference>
<feature type="compositionally biased region" description="Basic residues" evidence="6">
    <location>
        <begin position="174"/>
        <end position="192"/>
    </location>
</feature>